<feature type="compositionally biased region" description="Basic and acidic residues" evidence="1">
    <location>
        <begin position="35"/>
        <end position="45"/>
    </location>
</feature>
<reference evidence="2" key="1">
    <citation type="submission" date="2015-05" db="UniProtKB">
        <authorList>
            <consortium name="EnsemblMetazoa"/>
        </authorList>
    </citation>
    <scope>IDENTIFICATION</scope>
</reference>
<dbReference type="HOGENOM" id="CLU_817144_0_0_1"/>
<evidence type="ECO:0000313" key="2">
    <source>
        <dbReference type="EnsemblMetazoa" id="RPRC013281-PA"/>
    </source>
</evidence>
<sequence>MQEQMKRKPSMTEENFDKIMASAQTEEILKDEDNESKAESDKDSDYGGSDYDTGEATTFRMLIEKTQVSDREFMEACQTAGLIAHTRSCTTCSAAPAMALEDCPASLDGVEWKCLQCGNRLPIREGTWVEDVRQIRMKDIILILYCWSRNYPEHLCQHEMDLVEVSLVPFIYKKCQKLCSEYFNHEISNIGGPNTIVEIEEFQTPAGLHIVGGVEKHNLKNVFFRVLPENWTRDDLCTAIADNITSGTNIHCHNQTIVEILGTVGVRYLSRVWGLALDTSATCDSPLVASLWALFERLISDQDYTEHSLLQFLYRRRMEVFRDPFLATVHIISKIHPPQQ</sequence>
<dbReference type="InParanoid" id="T1IAG0"/>
<dbReference type="EnsemblMetazoa" id="RPRC013281-RA">
    <property type="protein sequence ID" value="RPRC013281-PA"/>
    <property type="gene ID" value="RPRC013281"/>
</dbReference>
<dbReference type="VEuPathDB" id="VectorBase:RPRC013281"/>
<proteinExistence type="predicted"/>
<dbReference type="Proteomes" id="UP000015103">
    <property type="component" value="Unassembled WGS sequence"/>
</dbReference>
<feature type="region of interest" description="Disordered" evidence="1">
    <location>
        <begin position="1"/>
        <end position="52"/>
    </location>
</feature>
<evidence type="ECO:0000313" key="3">
    <source>
        <dbReference type="Proteomes" id="UP000015103"/>
    </source>
</evidence>
<keyword evidence="3" id="KW-1185">Reference proteome</keyword>
<dbReference type="EMBL" id="ACPB03019482">
    <property type="status" value="NOT_ANNOTATED_CDS"/>
    <property type="molecule type" value="Genomic_DNA"/>
</dbReference>
<name>T1IAG0_RHOPR</name>
<protein>
    <submittedName>
        <fullName evidence="2">Uncharacterized protein</fullName>
    </submittedName>
</protein>
<dbReference type="OMA" id="CQHEMDL"/>
<organism evidence="2 3">
    <name type="scientific">Rhodnius prolixus</name>
    <name type="common">Triatomid bug</name>
    <dbReference type="NCBI Taxonomy" id="13249"/>
    <lineage>
        <taxon>Eukaryota</taxon>
        <taxon>Metazoa</taxon>
        <taxon>Ecdysozoa</taxon>
        <taxon>Arthropoda</taxon>
        <taxon>Hexapoda</taxon>
        <taxon>Insecta</taxon>
        <taxon>Pterygota</taxon>
        <taxon>Neoptera</taxon>
        <taxon>Paraneoptera</taxon>
        <taxon>Hemiptera</taxon>
        <taxon>Heteroptera</taxon>
        <taxon>Panheteroptera</taxon>
        <taxon>Cimicomorpha</taxon>
        <taxon>Reduviidae</taxon>
        <taxon>Triatominae</taxon>
        <taxon>Rhodnius</taxon>
    </lineage>
</organism>
<evidence type="ECO:0000256" key="1">
    <source>
        <dbReference type="SAM" id="MobiDB-lite"/>
    </source>
</evidence>
<dbReference type="AlphaFoldDB" id="T1IAG0"/>
<accession>T1IAG0</accession>